<organism evidence="6 7">
    <name type="scientific">Thalassospira lohafexi</name>
    <dbReference type="NCBI Taxonomy" id="744227"/>
    <lineage>
        <taxon>Bacteria</taxon>
        <taxon>Pseudomonadati</taxon>
        <taxon>Pseudomonadota</taxon>
        <taxon>Alphaproteobacteria</taxon>
        <taxon>Rhodospirillales</taxon>
        <taxon>Thalassospiraceae</taxon>
        <taxon>Thalassospira</taxon>
    </lineage>
</organism>
<dbReference type="InterPro" id="IPR003567">
    <property type="entry name" value="Cyt_c_biogenesis"/>
</dbReference>
<dbReference type="InterPro" id="IPR002541">
    <property type="entry name" value="Cyt_c_assembly"/>
</dbReference>
<dbReference type="Proteomes" id="UP000233332">
    <property type="component" value="Unassembled WGS sequence"/>
</dbReference>
<feature type="domain" description="Cytochrome c assembly protein" evidence="4">
    <location>
        <begin position="139"/>
        <end position="346"/>
    </location>
</feature>
<name>A0A2N3LAZ9_9PROT</name>
<accession>A0A2N3LAZ9</accession>
<feature type="transmembrane region" description="Helical" evidence="3">
    <location>
        <begin position="80"/>
        <end position="103"/>
    </location>
</feature>
<protein>
    <submittedName>
        <fullName evidence="6">Cytochrome C biogenesis protein CycK</fullName>
    </submittedName>
</protein>
<evidence type="ECO:0000259" key="5">
    <source>
        <dbReference type="Pfam" id="PF16327"/>
    </source>
</evidence>
<feature type="transmembrane region" description="Helical" evidence="3">
    <location>
        <begin position="476"/>
        <end position="495"/>
    </location>
</feature>
<evidence type="ECO:0000313" key="6">
    <source>
        <dbReference type="EMBL" id="PKR59948.1"/>
    </source>
</evidence>
<dbReference type="Pfam" id="PF01578">
    <property type="entry name" value="Cytochrom_C_asm"/>
    <property type="match status" value="1"/>
</dbReference>
<dbReference type="Pfam" id="PF16327">
    <property type="entry name" value="CcmF_C"/>
    <property type="match status" value="1"/>
</dbReference>
<dbReference type="EMBL" id="NXGX01000001">
    <property type="protein sequence ID" value="PKR59948.1"/>
    <property type="molecule type" value="Genomic_DNA"/>
</dbReference>
<dbReference type="AlphaFoldDB" id="A0A2N3LAZ9"/>
<comment type="caution">
    <text evidence="6">The sequence shown here is derived from an EMBL/GenBank/DDBJ whole genome shotgun (WGS) entry which is preliminary data.</text>
</comment>
<feature type="transmembrane region" description="Helical" evidence="3">
    <location>
        <begin position="672"/>
        <end position="694"/>
    </location>
</feature>
<evidence type="ECO:0000256" key="1">
    <source>
        <dbReference type="ARBA" id="ARBA00009186"/>
    </source>
</evidence>
<feature type="transmembrane region" description="Helical" evidence="3">
    <location>
        <begin position="325"/>
        <end position="343"/>
    </location>
</feature>
<feature type="transmembrane region" description="Helical" evidence="3">
    <location>
        <begin position="444"/>
        <end position="464"/>
    </location>
</feature>
<reference evidence="6 7" key="1">
    <citation type="submission" date="2017-09" db="EMBL/GenBank/DDBJ databases">
        <title>Biodiversity and function of Thalassospira species in the particle-attached aromatic-hydrocarbon-degrading consortia from the surface seawater of the China South Sea.</title>
        <authorList>
            <person name="Dong C."/>
            <person name="Lai Q."/>
            <person name="Shao Z."/>
        </authorList>
    </citation>
    <scope>NUCLEOTIDE SEQUENCE [LARGE SCALE GENOMIC DNA]</scope>
    <source>
        <strain evidence="6 7">139Z-12</strain>
    </source>
</reference>
<feature type="transmembrane region" description="Helical" evidence="3">
    <location>
        <begin position="402"/>
        <end position="424"/>
    </location>
</feature>
<dbReference type="GO" id="GO:0017004">
    <property type="term" value="P:cytochrome complex assembly"/>
    <property type="evidence" value="ECO:0007669"/>
    <property type="project" value="UniProtKB-KW"/>
</dbReference>
<sequence length="704" mass="76890">MLAEFGHFALLLILVAGFSQALLFSPLRLHAGRIVASLSFGTKTVTAVSGNSGNEALSDVHEPDTTPHSSALPTPFPNNLIALPLIILALGILSQAALIHAFVVSDFSLPIVADVSHSSTPLLFRVGAAFTPDGGAMLLWVLATALANIVFALQVFRRASNTPTTASSDSLFIANALSILGLVIAILALVTLIDADPFLRVAVAPLDGRGMSPQSQDVLRILREPVLYLGLAGLTVIFTVSIAGLLTHKIDRSFAETLRPWVIGAWLFLGLAIAINAYRSYSQQAWGNWWYWDTAENSLLIPWLLTTALVHCRAVLEKTDTLKSWTAFLGLSAFAVGWFGVYLTRSDLLGPLTETLSQSADSTALLVGFCLLFSAAYFLFWRQSDRMAEQKAFGFVSRESGMFLSSVTLSLIAAVILIGTIYPLVLRWVDGENITVGAPFYVEALLPVVLPLMFIMGFAPVLRWRQDELWLIGRRMKLAVMLSLIIVLFVSIRFIDLSPLPLIGIGLAGWILAAALSDLWARLWHQPDHGESKYRNLQLLGPRYISMTLAHIGLAILIAGGSASAVWEEQVVLSARAGQSIEVGPYNLQYEGVALLAGENYATRQATFILYHHSLPVAELFPEIRYYPIRGTETREADIFHGRDGDVHVSVGDRSEDGGRIVTVRFLPMMPWVWTGMILMLIGGSISILTRMFLRIRKNGVPAS</sequence>
<feature type="domain" description="Cytochrome c-type biogenesis protein CcmF C-terminal" evidence="5">
    <location>
        <begin position="370"/>
        <end position="690"/>
    </location>
</feature>
<dbReference type="InterPro" id="IPR032523">
    <property type="entry name" value="CcmF_C"/>
</dbReference>
<feature type="transmembrane region" description="Helical" evidence="3">
    <location>
        <begin position="137"/>
        <end position="159"/>
    </location>
</feature>
<feature type="transmembrane region" description="Helical" evidence="3">
    <location>
        <begin position="258"/>
        <end position="278"/>
    </location>
</feature>
<feature type="transmembrane region" description="Helical" evidence="3">
    <location>
        <begin position="6"/>
        <end position="24"/>
    </location>
</feature>
<keyword evidence="3" id="KW-0812">Transmembrane</keyword>
<evidence type="ECO:0000259" key="4">
    <source>
        <dbReference type="Pfam" id="PF01578"/>
    </source>
</evidence>
<dbReference type="GO" id="GO:0016020">
    <property type="term" value="C:membrane"/>
    <property type="evidence" value="ECO:0007669"/>
    <property type="project" value="InterPro"/>
</dbReference>
<feature type="transmembrane region" description="Helical" evidence="3">
    <location>
        <begin position="171"/>
        <end position="193"/>
    </location>
</feature>
<keyword evidence="3" id="KW-0472">Membrane</keyword>
<feature type="transmembrane region" description="Helical" evidence="3">
    <location>
        <begin position="501"/>
        <end position="523"/>
    </location>
</feature>
<feature type="transmembrane region" description="Helical" evidence="3">
    <location>
        <begin position="363"/>
        <end position="381"/>
    </location>
</feature>
<proteinExistence type="inferred from homology"/>
<dbReference type="PRINTS" id="PR01410">
    <property type="entry name" value="CCBIOGENESIS"/>
</dbReference>
<gene>
    <name evidence="6" type="ORF">COO92_00815</name>
</gene>
<dbReference type="GO" id="GO:0015232">
    <property type="term" value="F:heme transmembrane transporter activity"/>
    <property type="evidence" value="ECO:0007669"/>
    <property type="project" value="InterPro"/>
</dbReference>
<dbReference type="PANTHER" id="PTHR43653">
    <property type="entry name" value="CYTOCHROME C ASSEMBLY PROTEIN-RELATED"/>
    <property type="match status" value="1"/>
</dbReference>
<keyword evidence="7" id="KW-1185">Reference proteome</keyword>
<evidence type="ECO:0000256" key="3">
    <source>
        <dbReference type="SAM" id="Phobius"/>
    </source>
</evidence>
<keyword evidence="3" id="KW-1133">Transmembrane helix</keyword>
<dbReference type="GO" id="GO:0020037">
    <property type="term" value="F:heme binding"/>
    <property type="evidence" value="ECO:0007669"/>
    <property type="project" value="InterPro"/>
</dbReference>
<keyword evidence="2" id="KW-0201">Cytochrome c-type biogenesis</keyword>
<dbReference type="PANTHER" id="PTHR43653:SF1">
    <property type="entry name" value="CYTOCHROME C-TYPE BIOGENESIS PROTEIN CCMF"/>
    <property type="match status" value="1"/>
</dbReference>
<evidence type="ECO:0000313" key="7">
    <source>
        <dbReference type="Proteomes" id="UP000233332"/>
    </source>
</evidence>
<feature type="transmembrane region" description="Helical" evidence="3">
    <location>
        <begin position="298"/>
        <end position="316"/>
    </location>
</feature>
<comment type="similarity">
    <text evidence="1">Belongs to the CcmF/CycK/Ccl1/NrfE/CcsA family.</text>
</comment>
<feature type="transmembrane region" description="Helical" evidence="3">
    <location>
        <begin position="544"/>
        <end position="567"/>
    </location>
</feature>
<evidence type="ECO:0000256" key="2">
    <source>
        <dbReference type="ARBA" id="ARBA00022748"/>
    </source>
</evidence>
<dbReference type="RefSeq" id="WP_101299061.1">
    <property type="nucleotide sequence ID" value="NZ_NXGX01000001.1"/>
</dbReference>
<feature type="transmembrane region" description="Helical" evidence="3">
    <location>
        <begin position="226"/>
        <end position="246"/>
    </location>
</feature>